<dbReference type="EMBL" id="JBBPBN010000001">
    <property type="protein sequence ID" value="KAK9047702.1"/>
    <property type="molecule type" value="Genomic_DNA"/>
</dbReference>
<dbReference type="Proteomes" id="UP001396334">
    <property type="component" value="Unassembled WGS sequence"/>
</dbReference>
<proteinExistence type="predicted"/>
<comment type="caution">
    <text evidence="1">The sequence shown here is derived from an EMBL/GenBank/DDBJ whole genome shotgun (WGS) entry which is preliminary data.</text>
</comment>
<organism evidence="1 2">
    <name type="scientific">Hibiscus sabdariffa</name>
    <name type="common">roselle</name>
    <dbReference type="NCBI Taxonomy" id="183260"/>
    <lineage>
        <taxon>Eukaryota</taxon>
        <taxon>Viridiplantae</taxon>
        <taxon>Streptophyta</taxon>
        <taxon>Embryophyta</taxon>
        <taxon>Tracheophyta</taxon>
        <taxon>Spermatophyta</taxon>
        <taxon>Magnoliopsida</taxon>
        <taxon>eudicotyledons</taxon>
        <taxon>Gunneridae</taxon>
        <taxon>Pentapetalae</taxon>
        <taxon>rosids</taxon>
        <taxon>malvids</taxon>
        <taxon>Malvales</taxon>
        <taxon>Malvaceae</taxon>
        <taxon>Malvoideae</taxon>
        <taxon>Hibiscus</taxon>
    </lineage>
</organism>
<evidence type="ECO:0000313" key="1">
    <source>
        <dbReference type="EMBL" id="KAK9047702.1"/>
    </source>
</evidence>
<protein>
    <recommendedName>
        <fullName evidence="3">Reverse transcriptase/retrotransposon-derived protein RNase H-like domain-containing protein</fullName>
    </recommendedName>
</protein>
<gene>
    <name evidence="1" type="ORF">V6N11_053538</name>
</gene>
<reference evidence="1 2" key="1">
    <citation type="journal article" date="2024" name="G3 (Bethesda)">
        <title>Genome assembly of Hibiscus sabdariffa L. provides insights into metabolisms of medicinal natural products.</title>
        <authorList>
            <person name="Kim T."/>
        </authorList>
    </citation>
    <scope>NUCLEOTIDE SEQUENCE [LARGE SCALE GENOMIC DNA]</scope>
    <source>
        <strain evidence="1">TK-2024</strain>
        <tissue evidence="1">Old leaves</tissue>
    </source>
</reference>
<evidence type="ECO:0000313" key="2">
    <source>
        <dbReference type="Proteomes" id="UP001396334"/>
    </source>
</evidence>
<accession>A0ABR2UDJ4</accession>
<name>A0ABR2UDJ4_9ROSI</name>
<sequence>MLKRDPPQWSTAQSKAEKTLKEIFQHLPPLQIPSDGRRILQTDASDKYWGPFSLKKKTRKDISVDIKVEYSLMLKSTITLRSKKS</sequence>
<evidence type="ECO:0008006" key="3">
    <source>
        <dbReference type="Google" id="ProtNLM"/>
    </source>
</evidence>
<keyword evidence="2" id="KW-1185">Reference proteome</keyword>